<keyword evidence="8" id="KW-1185">Reference proteome</keyword>
<dbReference type="Pfam" id="PF08281">
    <property type="entry name" value="Sigma70_r4_2"/>
    <property type="match status" value="1"/>
</dbReference>
<reference evidence="7" key="1">
    <citation type="submission" date="2023-06" db="EMBL/GenBank/DDBJ databases">
        <title>Genomic of Agaribacillus aureum.</title>
        <authorList>
            <person name="Wang G."/>
        </authorList>
    </citation>
    <scope>NUCLEOTIDE SEQUENCE</scope>
    <source>
        <strain evidence="7">BMA12</strain>
    </source>
</reference>
<dbReference type="PANTHER" id="PTHR43133:SF46">
    <property type="entry name" value="RNA POLYMERASE SIGMA-70 FACTOR ECF SUBFAMILY"/>
    <property type="match status" value="1"/>
</dbReference>
<dbReference type="InterPro" id="IPR013249">
    <property type="entry name" value="RNA_pol_sigma70_r4_t2"/>
</dbReference>
<dbReference type="InterPro" id="IPR013324">
    <property type="entry name" value="RNA_pol_sigma_r3/r4-like"/>
</dbReference>
<dbReference type="InterPro" id="IPR039425">
    <property type="entry name" value="RNA_pol_sigma-70-like"/>
</dbReference>
<protein>
    <submittedName>
        <fullName evidence="7">RNA polymerase sigma factor</fullName>
    </submittedName>
</protein>
<keyword evidence="3" id="KW-0731">Sigma factor</keyword>
<evidence type="ECO:0000256" key="2">
    <source>
        <dbReference type="ARBA" id="ARBA00023015"/>
    </source>
</evidence>
<evidence type="ECO:0000256" key="4">
    <source>
        <dbReference type="ARBA" id="ARBA00023163"/>
    </source>
</evidence>
<dbReference type="Gene3D" id="1.10.10.10">
    <property type="entry name" value="Winged helix-like DNA-binding domain superfamily/Winged helix DNA-binding domain"/>
    <property type="match status" value="1"/>
</dbReference>
<dbReference type="Gene3D" id="1.10.1740.10">
    <property type="match status" value="1"/>
</dbReference>
<proteinExistence type="inferred from homology"/>
<sequence length="217" mass="25186">MKALSKLVISPKEELKKATPPSKKLTHQEVLSGLERGDESVLGYVYNQHVHDLFRFGSQISRDKEVVKDCIQDVFLTLIKRNNIAHGKINSIKSYLYKSLYRAIIEKVRTERKYLLEHPVLDNLDGFEIEISSESRMIDEEAYRLKVIKVNEELKHLSKRQKQAILLFYYDGFSQQEIADLMNLKNQNSVTKLVRRGLDSIRKNILISLLPLLNMVS</sequence>
<evidence type="ECO:0000259" key="5">
    <source>
        <dbReference type="Pfam" id="PF04542"/>
    </source>
</evidence>
<organism evidence="7 8">
    <name type="scientific">Agaribacillus aureus</name>
    <dbReference type="NCBI Taxonomy" id="3051825"/>
    <lineage>
        <taxon>Bacteria</taxon>
        <taxon>Pseudomonadati</taxon>
        <taxon>Bacteroidota</taxon>
        <taxon>Cytophagia</taxon>
        <taxon>Cytophagales</taxon>
        <taxon>Splendidivirgaceae</taxon>
        <taxon>Agaribacillus</taxon>
    </lineage>
</organism>
<feature type="domain" description="RNA polymerase sigma factor 70 region 4 type 2" evidence="6">
    <location>
        <begin position="152"/>
        <end position="196"/>
    </location>
</feature>
<evidence type="ECO:0000256" key="1">
    <source>
        <dbReference type="ARBA" id="ARBA00010641"/>
    </source>
</evidence>
<dbReference type="Pfam" id="PF04542">
    <property type="entry name" value="Sigma70_r2"/>
    <property type="match status" value="1"/>
</dbReference>
<accession>A0ABT8L5B3</accession>
<name>A0ABT8L5B3_9BACT</name>
<gene>
    <name evidence="7" type="ORF">QQ020_12775</name>
</gene>
<dbReference type="InterPro" id="IPR014284">
    <property type="entry name" value="RNA_pol_sigma-70_dom"/>
</dbReference>
<dbReference type="SUPFAM" id="SSF88946">
    <property type="entry name" value="Sigma2 domain of RNA polymerase sigma factors"/>
    <property type="match status" value="1"/>
</dbReference>
<evidence type="ECO:0000313" key="7">
    <source>
        <dbReference type="EMBL" id="MDN5212932.1"/>
    </source>
</evidence>
<dbReference type="EMBL" id="JAUJEB010000001">
    <property type="protein sequence ID" value="MDN5212932.1"/>
    <property type="molecule type" value="Genomic_DNA"/>
</dbReference>
<comment type="caution">
    <text evidence="7">The sequence shown here is derived from an EMBL/GenBank/DDBJ whole genome shotgun (WGS) entry which is preliminary data.</text>
</comment>
<comment type="similarity">
    <text evidence="1">Belongs to the sigma-70 factor family. ECF subfamily.</text>
</comment>
<dbReference type="SUPFAM" id="SSF88659">
    <property type="entry name" value="Sigma3 and sigma4 domains of RNA polymerase sigma factors"/>
    <property type="match status" value="1"/>
</dbReference>
<dbReference type="Proteomes" id="UP001172083">
    <property type="component" value="Unassembled WGS sequence"/>
</dbReference>
<evidence type="ECO:0000256" key="3">
    <source>
        <dbReference type="ARBA" id="ARBA00023082"/>
    </source>
</evidence>
<feature type="domain" description="RNA polymerase sigma-70 region 2" evidence="5">
    <location>
        <begin position="46"/>
        <end position="113"/>
    </location>
</feature>
<evidence type="ECO:0000259" key="6">
    <source>
        <dbReference type="Pfam" id="PF08281"/>
    </source>
</evidence>
<dbReference type="PANTHER" id="PTHR43133">
    <property type="entry name" value="RNA POLYMERASE ECF-TYPE SIGMA FACTO"/>
    <property type="match status" value="1"/>
</dbReference>
<dbReference type="InterPro" id="IPR013325">
    <property type="entry name" value="RNA_pol_sigma_r2"/>
</dbReference>
<dbReference type="InterPro" id="IPR036388">
    <property type="entry name" value="WH-like_DNA-bd_sf"/>
</dbReference>
<dbReference type="InterPro" id="IPR007627">
    <property type="entry name" value="RNA_pol_sigma70_r2"/>
</dbReference>
<dbReference type="RefSeq" id="WP_346758249.1">
    <property type="nucleotide sequence ID" value="NZ_JAUJEB010000001.1"/>
</dbReference>
<dbReference type="NCBIfam" id="TIGR02937">
    <property type="entry name" value="sigma70-ECF"/>
    <property type="match status" value="1"/>
</dbReference>
<keyword evidence="4" id="KW-0804">Transcription</keyword>
<evidence type="ECO:0000313" key="8">
    <source>
        <dbReference type="Proteomes" id="UP001172083"/>
    </source>
</evidence>
<keyword evidence="2" id="KW-0805">Transcription regulation</keyword>